<dbReference type="InterPro" id="IPR001789">
    <property type="entry name" value="Sig_transdc_resp-reg_receiver"/>
</dbReference>
<dbReference type="Pfam" id="PF00072">
    <property type="entry name" value="Response_reg"/>
    <property type="match status" value="1"/>
</dbReference>
<evidence type="ECO:0000256" key="2">
    <source>
        <dbReference type="PROSITE-ProRule" id="PRU00169"/>
    </source>
</evidence>
<reference evidence="5" key="1">
    <citation type="journal article" date="2019" name="Int. J. Syst. Evol. Microbiol.">
        <title>The Global Catalogue of Microorganisms (GCM) 10K type strain sequencing project: providing services to taxonomists for standard genome sequencing and annotation.</title>
        <authorList>
            <consortium name="The Broad Institute Genomics Platform"/>
            <consortium name="The Broad Institute Genome Sequencing Center for Infectious Disease"/>
            <person name="Wu L."/>
            <person name="Ma J."/>
        </authorList>
    </citation>
    <scope>NUCLEOTIDE SEQUENCE [LARGE SCALE GENOMIC DNA]</scope>
    <source>
        <strain evidence="5">CGMCC 1.12702</strain>
    </source>
</reference>
<dbReference type="SMART" id="SM00448">
    <property type="entry name" value="REC"/>
    <property type="match status" value="1"/>
</dbReference>
<dbReference type="InterPro" id="IPR011006">
    <property type="entry name" value="CheY-like_superfamily"/>
</dbReference>
<comment type="caution">
    <text evidence="4">The sequence shown here is derived from an EMBL/GenBank/DDBJ whole genome shotgun (WGS) entry which is preliminary data.</text>
</comment>
<dbReference type="RefSeq" id="WP_380931184.1">
    <property type="nucleotide sequence ID" value="NZ_JBHUGS010000005.1"/>
</dbReference>
<dbReference type="PANTHER" id="PTHR44591">
    <property type="entry name" value="STRESS RESPONSE REGULATOR PROTEIN 1"/>
    <property type="match status" value="1"/>
</dbReference>
<evidence type="ECO:0000313" key="4">
    <source>
        <dbReference type="EMBL" id="MFD1952125.1"/>
    </source>
</evidence>
<dbReference type="Proteomes" id="UP001597400">
    <property type="component" value="Unassembled WGS sequence"/>
</dbReference>
<proteinExistence type="predicted"/>
<evidence type="ECO:0000259" key="3">
    <source>
        <dbReference type="PROSITE" id="PS50110"/>
    </source>
</evidence>
<dbReference type="EMBL" id="JBHUGS010000005">
    <property type="protein sequence ID" value="MFD1952125.1"/>
    <property type="molecule type" value="Genomic_DNA"/>
</dbReference>
<name>A0ABW4TZF8_9SPHN</name>
<keyword evidence="1 2" id="KW-0597">Phosphoprotein</keyword>
<dbReference type="PANTHER" id="PTHR44591:SF25">
    <property type="entry name" value="CHEMOTAXIS TWO-COMPONENT RESPONSE REGULATOR"/>
    <property type="match status" value="1"/>
</dbReference>
<organism evidence="4 5">
    <name type="scientific">Sphingomonas arantia</name>
    <dbReference type="NCBI Taxonomy" id="1460676"/>
    <lineage>
        <taxon>Bacteria</taxon>
        <taxon>Pseudomonadati</taxon>
        <taxon>Pseudomonadota</taxon>
        <taxon>Alphaproteobacteria</taxon>
        <taxon>Sphingomonadales</taxon>
        <taxon>Sphingomonadaceae</taxon>
        <taxon>Sphingomonas</taxon>
    </lineage>
</organism>
<dbReference type="PROSITE" id="PS50110">
    <property type="entry name" value="RESPONSE_REGULATORY"/>
    <property type="match status" value="1"/>
</dbReference>
<feature type="domain" description="Response regulatory" evidence="3">
    <location>
        <begin position="7"/>
        <end position="120"/>
    </location>
</feature>
<evidence type="ECO:0000256" key="1">
    <source>
        <dbReference type="ARBA" id="ARBA00022553"/>
    </source>
</evidence>
<keyword evidence="5" id="KW-1185">Reference proteome</keyword>
<gene>
    <name evidence="4" type="ORF">ACFSGX_15230</name>
</gene>
<dbReference type="SUPFAM" id="SSF52172">
    <property type="entry name" value="CheY-like"/>
    <property type="match status" value="1"/>
</dbReference>
<feature type="modified residue" description="4-aspartylphosphate" evidence="2">
    <location>
        <position position="55"/>
    </location>
</feature>
<dbReference type="InterPro" id="IPR050595">
    <property type="entry name" value="Bact_response_regulator"/>
</dbReference>
<evidence type="ECO:0000313" key="5">
    <source>
        <dbReference type="Proteomes" id="UP001597400"/>
    </source>
</evidence>
<sequence>MSIASPAVAIVEDDAAVRTAVGNMVRSLGLRACPYDSAEAYLAVLPGDIDCIISDVNMPGMSGLDFQEALRAQGVTTPFIVMTGFATDAMAARANANGAWCFLEKPCDPEAIVGCLRRVFHDLPD</sequence>
<accession>A0ABW4TZF8</accession>
<dbReference type="Gene3D" id="3.40.50.2300">
    <property type="match status" value="1"/>
</dbReference>
<protein>
    <submittedName>
        <fullName evidence="4">Response regulator transcription factor</fullName>
    </submittedName>
</protein>